<feature type="domain" description="Polyphosphate kinase-2-related" evidence="1">
    <location>
        <begin position="23"/>
        <end position="233"/>
    </location>
</feature>
<evidence type="ECO:0000259" key="1">
    <source>
        <dbReference type="Pfam" id="PF03976"/>
    </source>
</evidence>
<name>A0A5R9DWP9_9LACT</name>
<dbReference type="PANTHER" id="PTHR34383:SF3">
    <property type="entry name" value="POLYPHOSPHATE:AMP PHOSPHOTRANSFERASE"/>
    <property type="match status" value="1"/>
</dbReference>
<dbReference type="EMBL" id="VBSP01000014">
    <property type="protein sequence ID" value="TLQ41569.1"/>
    <property type="molecule type" value="Genomic_DNA"/>
</dbReference>
<dbReference type="InterPro" id="IPR022488">
    <property type="entry name" value="PPK2-related"/>
</dbReference>
<dbReference type="InterPro" id="IPR027417">
    <property type="entry name" value="P-loop_NTPase"/>
</dbReference>
<evidence type="ECO:0000313" key="2">
    <source>
        <dbReference type="EMBL" id="TLQ41569.1"/>
    </source>
</evidence>
<accession>A0A5R9DWP9</accession>
<dbReference type="SUPFAM" id="SSF52540">
    <property type="entry name" value="P-loop containing nucleoside triphosphate hydrolases"/>
    <property type="match status" value="2"/>
</dbReference>
<organism evidence="2 3">
    <name type="scientific">Ruoffia tabacinasalis</name>
    <dbReference type="NCBI Taxonomy" id="87458"/>
    <lineage>
        <taxon>Bacteria</taxon>
        <taxon>Bacillati</taxon>
        <taxon>Bacillota</taxon>
        <taxon>Bacilli</taxon>
        <taxon>Lactobacillales</taxon>
        <taxon>Aerococcaceae</taxon>
        <taxon>Ruoffia</taxon>
    </lineage>
</organism>
<dbReference type="PANTHER" id="PTHR34383">
    <property type="entry name" value="POLYPHOSPHATE:AMP PHOSPHOTRANSFERASE-RELATED"/>
    <property type="match status" value="1"/>
</dbReference>
<dbReference type="Proteomes" id="UP000306420">
    <property type="component" value="Unassembled WGS sequence"/>
</dbReference>
<protein>
    <recommendedName>
        <fullName evidence="1">Polyphosphate kinase-2-related domain-containing protein</fullName>
    </recommendedName>
</protein>
<reference evidence="2 3" key="1">
    <citation type="submission" date="2019-05" db="EMBL/GenBank/DDBJ databases">
        <title>The metagenome of a microbial culture collection derived from dairy environment covers the genomic content of the human microbiome.</title>
        <authorList>
            <person name="Roder T."/>
            <person name="Wuthrich D."/>
            <person name="Sattari Z."/>
            <person name="Von Ah U."/>
            <person name="Bar C."/>
            <person name="Ronchi F."/>
            <person name="Macpherson A.J."/>
            <person name="Ganal-Vonarburg S.C."/>
            <person name="Bruggmann R."/>
            <person name="Vergeres G."/>
        </authorList>
    </citation>
    <scope>NUCLEOTIDE SEQUENCE [LARGE SCALE GENOMIC DNA]</scope>
    <source>
        <strain evidence="2 3">FAM 24227</strain>
    </source>
</reference>
<gene>
    <name evidence="2" type="ORF">FEZ33_05300</name>
</gene>
<sequence>MKGRGKCMLKKYDFDDIDDRYDNFKRSNLGEEIDKLQRIVQRLKIPVLILVDGWESSGKGDIINDLTRELDPRYVKVELFDSRSDVDYLHPSVWRIWQKLPSHEEVVVFDQSFYSQVMNKDERSSDKLKQRTEELLNLEHMLLDDGTIVIKFFLHIKEKTQSKNIEALEDSKFRQFLLSDNDYKQNKNYEEYLEWFDKVLKKTDVPESPWNIINAEDRKLAAKTVLGITLEEITSGIERVTLARERADKSDRKYYIEDTQLDEFDLSKTISDKEYDKELEILQKEAADLVYDCYTKDVAIITAFEGVDAAGKGGAIQRLTRHIDPRSYTIHGIKAPTDLENSYHYLWRFWTKFPKDGDMAIFDRSWYGRVLVERIEGFASESEWERAYDEINHTEKVLTDHGSIVMKFFMYIDEDEQKERFEDRQEEPDKNYKITEDDWRNRSQWDEYIAAYEEMLDRTHTANAPWYIIATNQKKFARIDVLKHFINHIKEHLSELPES</sequence>
<dbReference type="OrthoDB" id="9775224at2"/>
<comment type="caution">
    <text evidence="2">The sequence shown here is derived from an EMBL/GenBank/DDBJ whole genome shotgun (WGS) entry which is preliminary data.</text>
</comment>
<dbReference type="Gene3D" id="3.40.50.300">
    <property type="entry name" value="P-loop containing nucleotide triphosphate hydrolases"/>
    <property type="match status" value="2"/>
</dbReference>
<dbReference type="Pfam" id="PF03976">
    <property type="entry name" value="PPK2"/>
    <property type="match status" value="2"/>
</dbReference>
<dbReference type="AlphaFoldDB" id="A0A5R9DWP9"/>
<proteinExistence type="predicted"/>
<evidence type="ECO:0000313" key="3">
    <source>
        <dbReference type="Proteomes" id="UP000306420"/>
    </source>
</evidence>
<feature type="domain" description="Polyphosphate kinase-2-related" evidence="1">
    <location>
        <begin position="270"/>
        <end position="493"/>
    </location>
</feature>